<evidence type="ECO:0000313" key="1">
    <source>
        <dbReference type="EMBL" id="SVD87342.1"/>
    </source>
</evidence>
<reference evidence="1" key="1">
    <citation type="submission" date="2018-05" db="EMBL/GenBank/DDBJ databases">
        <authorList>
            <person name="Lanie J.A."/>
            <person name="Ng W.-L."/>
            <person name="Kazmierczak K.M."/>
            <person name="Andrzejewski T.M."/>
            <person name="Davidsen T.M."/>
            <person name="Wayne K.J."/>
            <person name="Tettelin H."/>
            <person name="Glass J.I."/>
            <person name="Rusch D."/>
            <person name="Podicherti R."/>
            <person name="Tsui H.-C.T."/>
            <person name="Winkler M.E."/>
        </authorList>
    </citation>
    <scope>NUCLEOTIDE SEQUENCE</scope>
</reference>
<protein>
    <recommendedName>
        <fullName evidence="2">HD domain-containing protein</fullName>
    </recommendedName>
</protein>
<gene>
    <name evidence="1" type="ORF">METZ01_LOCUS440196</name>
</gene>
<proteinExistence type="predicted"/>
<accession>A0A382YVS0</accession>
<dbReference type="EMBL" id="UINC01178922">
    <property type="protein sequence ID" value="SVD87342.1"/>
    <property type="molecule type" value="Genomic_DNA"/>
</dbReference>
<dbReference type="Gene3D" id="1.10.3210.10">
    <property type="entry name" value="Hypothetical protein af1432"/>
    <property type="match status" value="1"/>
</dbReference>
<name>A0A382YVS0_9ZZZZ</name>
<evidence type="ECO:0008006" key="2">
    <source>
        <dbReference type="Google" id="ProtNLM"/>
    </source>
</evidence>
<dbReference type="SUPFAM" id="SSF109604">
    <property type="entry name" value="HD-domain/PDEase-like"/>
    <property type="match status" value="1"/>
</dbReference>
<dbReference type="AlphaFoldDB" id="A0A382YVS0"/>
<organism evidence="1">
    <name type="scientific">marine metagenome</name>
    <dbReference type="NCBI Taxonomy" id="408172"/>
    <lineage>
        <taxon>unclassified sequences</taxon>
        <taxon>metagenomes</taxon>
        <taxon>ecological metagenomes</taxon>
    </lineage>
</organism>
<feature type="non-terminal residue" evidence="1">
    <location>
        <position position="73"/>
    </location>
</feature>
<sequence length="73" mass="8402">MLLEKLKKILPKDGNEYPEDFQEIIQNLSPESDPNEEIITFIWDAYSFSKNAHKGQLRQSGEPYFTHCSSVGV</sequence>